<gene>
    <name evidence="3" type="ORF">JKP88DRAFT_235587</name>
</gene>
<protein>
    <submittedName>
        <fullName evidence="3">Inosine triphosphate pyrophosphatase-like protein</fullName>
    </submittedName>
</protein>
<dbReference type="Gene3D" id="3.90.950.10">
    <property type="match status" value="1"/>
</dbReference>
<comment type="cofactor">
    <cofactor evidence="1">
        <name>a divalent metal cation</name>
        <dbReference type="ChEBI" id="CHEBI:60240"/>
    </cofactor>
</comment>
<dbReference type="HAMAP" id="MF_00528">
    <property type="entry name" value="Maf"/>
    <property type="match status" value="1"/>
</dbReference>
<dbReference type="CDD" id="cd00555">
    <property type="entry name" value="Maf"/>
    <property type="match status" value="1"/>
</dbReference>
<reference evidence="3" key="1">
    <citation type="submission" date="2021-02" db="EMBL/GenBank/DDBJ databases">
        <title>First Annotated Genome of the Yellow-green Alga Tribonema minus.</title>
        <authorList>
            <person name="Mahan K.M."/>
        </authorList>
    </citation>
    <scope>NUCLEOTIDE SEQUENCE</scope>
    <source>
        <strain evidence="3">UTEX B ZZ1240</strain>
    </source>
</reference>
<keyword evidence="4" id="KW-1185">Reference proteome</keyword>
<dbReference type="SUPFAM" id="SSF52972">
    <property type="entry name" value="ITPase-like"/>
    <property type="match status" value="1"/>
</dbReference>
<dbReference type="EMBL" id="JAFCMP010000098">
    <property type="protein sequence ID" value="KAG5186998.1"/>
    <property type="molecule type" value="Genomic_DNA"/>
</dbReference>
<accession>A0A836CIZ2</accession>
<dbReference type="PIRSF" id="PIRSF006305">
    <property type="entry name" value="Maf"/>
    <property type="match status" value="1"/>
</dbReference>
<organism evidence="3 4">
    <name type="scientific">Tribonema minus</name>
    <dbReference type="NCBI Taxonomy" id="303371"/>
    <lineage>
        <taxon>Eukaryota</taxon>
        <taxon>Sar</taxon>
        <taxon>Stramenopiles</taxon>
        <taxon>Ochrophyta</taxon>
        <taxon>PX clade</taxon>
        <taxon>Xanthophyceae</taxon>
        <taxon>Tribonematales</taxon>
        <taxon>Tribonemataceae</taxon>
        <taxon>Tribonema</taxon>
    </lineage>
</organism>
<dbReference type="PANTHER" id="PTHR43213">
    <property type="entry name" value="BIFUNCTIONAL DTTP/UTP PYROPHOSPHATASE/METHYLTRANSFERASE PROTEIN-RELATED"/>
    <property type="match status" value="1"/>
</dbReference>
<evidence type="ECO:0000256" key="2">
    <source>
        <dbReference type="ARBA" id="ARBA00022801"/>
    </source>
</evidence>
<dbReference type="Proteomes" id="UP000664859">
    <property type="component" value="Unassembled WGS sequence"/>
</dbReference>
<dbReference type="GO" id="GO:0047429">
    <property type="term" value="F:nucleoside triphosphate diphosphatase activity"/>
    <property type="evidence" value="ECO:0007669"/>
    <property type="project" value="InterPro"/>
</dbReference>
<comment type="caution">
    <text evidence="3">The sequence shown here is derived from an EMBL/GenBank/DDBJ whole genome shotgun (WGS) entry which is preliminary data.</text>
</comment>
<evidence type="ECO:0000313" key="3">
    <source>
        <dbReference type="EMBL" id="KAG5186998.1"/>
    </source>
</evidence>
<dbReference type="InterPro" id="IPR029001">
    <property type="entry name" value="ITPase-like_fam"/>
</dbReference>
<evidence type="ECO:0000256" key="1">
    <source>
        <dbReference type="ARBA" id="ARBA00001968"/>
    </source>
</evidence>
<dbReference type="NCBIfam" id="TIGR00172">
    <property type="entry name" value="maf"/>
    <property type="match status" value="1"/>
</dbReference>
<dbReference type="InterPro" id="IPR003697">
    <property type="entry name" value="Maf-like"/>
</dbReference>
<keyword evidence="2" id="KW-0378">Hydrolase</keyword>
<dbReference type="PANTHER" id="PTHR43213:SF5">
    <property type="entry name" value="BIFUNCTIONAL DTTP_UTP PYROPHOSPHATASE_METHYLTRANSFERASE PROTEIN-RELATED"/>
    <property type="match status" value="1"/>
</dbReference>
<dbReference type="Pfam" id="PF02545">
    <property type="entry name" value="Maf"/>
    <property type="match status" value="1"/>
</dbReference>
<evidence type="ECO:0000313" key="4">
    <source>
        <dbReference type="Proteomes" id="UP000664859"/>
    </source>
</evidence>
<sequence length="226" mass="24393">MMSAATQQHSTLLAHKAFMDGCRVVLASKSPRRKEIFGLMGLDERLEVIVSEFEEDLRKADFPQPGDYAAATAKFKAAEVAAKVLPARSDNRPTIVVGSDTIVELDGTILEKPDDAQHAFRMLKSLSGRRHLVHSGVAVFTGACGSAQPAACWYDTTSVEFLAMSDDEIWAYVESGEPMDKAGAYGIQGLGGQFVKGVEGCYFNVMGFPMSKFGTCLAKLIESGKV</sequence>
<dbReference type="OrthoDB" id="10267058at2759"/>
<proteinExistence type="inferred from homology"/>
<dbReference type="AlphaFoldDB" id="A0A836CIZ2"/>
<name>A0A836CIZ2_9STRA</name>